<dbReference type="RefSeq" id="WP_047529222.1">
    <property type="nucleotide sequence ID" value="NZ_CCEH01000002.1"/>
</dbReference>
<dbReference type="Pfam" id="PF00535">
    <property type="entry name" value="Glycos_transf_2"/>
    <property type="match status" value="1"/>
</dbReference>
<dbReference type="EMBL" id="CCEH01000002">
    <property type="protein sequence ID" value="CDR27089.1"/>
    <property type="molecule type" value="Genomic_DNA"/>
</dbReference>
<sequence>MVKFSVIVPTYNSEKYITELLNSLAKQDFPKTDFEVIVVDDCSTDQTLQIVEKYRNKLNMKVSQLETNSGGPGKPRNVALRQAEGEFVLFVDSDDYINKETLKDAAAFIDKHNSDVLLIKMKGVNGRGVPQSMFKETEPEVTLLNSRIIYTLSPTKIYRTALLKDNDIYFPEELKSAEDQLFTMKAYLNANRISVLSDKAYYYATKREGEHMSSAYVSPEDFYEVMRLITLEILNADLEESHKDQILAEFLNRHFSFSRTNGFSLKVKLEDQPQWINALGDFIQVVPERVDALVLSKLRPLLHYARAKDIDNYRTVEESYRQGQYYHFDIIDGKLNIQFNEGEPFFEGIDIAKPKVKITAFKFDNHKIVTELTLNEFMIGEGHYDVRLKLHSRNKKHTMYVPLSVNANKQYRFNIMLEDIKAYLPKEKIWDVFLEVQIGTEVFEVRVGNQRNKYAYPAETSALIHLSNEFYRLTPYFTKDFNNISLYFTAITLADSISMKLKGKNKIILTGIDRGYVFEEGIASVVLKDDMIMGMLSQTSDNEVEILLSKDIKKRDFKNIVKFSTAHVTYSLNK</sequence>
<dbReference type="SUPFAM" id="SSF53448">
    <property type="entry name" value="Nucleotide-diphospho-sugar transferases"/>
    <property type="match status" value="1"/>
</dbReference>
<dbReference type="InterPro" id="IPR041038">
    <property type="entry name" value="TarS_C1"/>
</dbReference>
<evidence type="ECO:0000256" key="1">
    <source>
        <dbReference type="ARBA" id="ARBA00006739"/>
    </source>
</evidence>
<feature type="domain" description="TarS C-terminal" evidence="5">
    <location>
        <begin position="493"/>
        <end position="570"/>
    </location>
</feature>
<name>A0A077UF25_9STAP</name>
<dbReference type="Pfam" id="PF22181">
    <property type="entry name" value="TarS_linker"/>
    <property type="match status" value="1"/>
</dbReference>
<organism evidence="6 7">
    <name type="scientific">Staphylococcus schweitzeri</name>
    <dbReference type="NCBI Taxonomy" id="1654388"/>
    <lineage>
        <taxon>Bacteria</taxon>
        <taxon>Bacillati</taxon>
        <taxon>Bacillota</taxon>
        <taxon>Bacilli</taxon>
        <taxon>Bacillales</taxon>
        <taxon>Staphylococcaceae</taxon>
        <taxon>Staphylococcus</taxon>
    </lineage>
</organism>
<evidence type="ECO:0000313" key="7">
    <source>
        <dbReference type="Proteomes" id="UP000044616"/>
    </source>
</evidence>
<evidence type="ECO:0000259" key="2">
    <source>
        <dbReference type="Pfam" id="PF00535"/>
    </source>
</evidence>
<dbReference type="InterPro" id="IPR001173">
    <property type="entry name" value="Glyco_trans_2-like"/>
</dbReference>
<reference evidence="6 7" key="1">
    <citation type="submission" date="2014-05" db="EMBL/GenBank/DDBJ databases">
        <authorList>
            <person name="Aslett A.Martin."/>
            <person name="De Silva Nishadi"/>
        </authorList>
    </citation>
    <scope>NUCLEOTIDE SEQUENCE [LARGE SCALE GENOMIC DNA]</scope>
</reference>
<dbReference type="Pfam" id="PF22377">
    <property type="entry name" value="TarS_C2"/>
    <property type="match status" value="1"/>
</dbReference>
<proteinExistence type="inferred from homology"/>
<evidence type="ECO:0000259" key="5">
    <source>
        <dbReference type="Pfam" id="PF22377"/>
    </source>
</evidence>
<feature type="domain" description="TarS/TarP linker" evidence="4">
    <location>
        <begin position="219"/>
        <end position="316"/>
    </location>
</feature>
<dbReference type="Gene3D" id="3.90.550.10">
    <property type="entry name" value="Spore Coat Polysaccharide Biosynthesis Protein SpsA, Chain A"/>
    <property type="match status" value="1"/>
</dbReference>
<dbReference type="PANTHER" id="PTHR22916:SF3">
    <property type="entry name" value="UDP-GLCNAC:BETAGAL BETA-1,3-N-ACETYLGLUCOSAMINYLTRANSFERASE-LIKE PROTEIN 1"/>
    <property type="match status" value="1"/>
</dbReference>
<evidence type="ECO:0000259" key="4">
    <source>
        <dbReference type="Pfam" id="PF22181"/>
    </source>
</evidence>
<dbReference type="InterPro" id="IPR054531">
    <property type="entry name" value="TarS_C2"/>
</dbReference>
<evidence type="ECO:0000313" key="6">
    <source>
        <dbReference type="EMBL" id="CDR27089.1"/>
    </source>
</evidence>
<accession>A0A077UF25</accession>
<dbReference type="InterPro" id="IPR029044">
    <property type="entry name" value="Nucleotide-diphossugar_trans"/>
</dbReference>
<comment type="similarity">
    <text evidence="1">Belongs to the glycosyltransferase 2 family.</text>
</comment>
<dbReference type="Proteomes" id="UP000044616">
    <property type="component" value="Unassembled WGS sequence"/>
</dbReference>
<dbReference type="InterPro" id="IPR054028">
    <property type="entry name" value="TarS/TarP_linker"/>
</dbReference>
<dbReference type="CDD" id="cd00761">
    <property type="entry name" value="Glyco_tranf_GTA_type"/>
    <property type="match status" value="1"/>
</dbReference>
<dbReference type="GO" id="GO:0016758">
    <property type="term" value="F:hexosyltransferase activity"/>
    <property type="evidence" value="ECO:0007669"/>
    <property type="project" value="UniProtKB-ARBA"/>
</dbReference>
<dbReference type="Pfam" id="PF18674">
    <property type="entry name" value="TarS_C1"/>
    <property type="match status" value="1"/>
</dbReference>
<dbReference type="EC" id="2.4.1.-" evidence="6"/>
<dbReference type="PANTHER" id="PTHR22916">
    <property type="entry name" value="GLYCOSYLTRANSFERASE"/>
    <property type="match status" value="1"/>
</dbReference>
<protein>
    <submittedName>
        <fullName evidence="6">Glycosyl transferase family protein</fullName>
        <ecNumber evidence="6">2.4.1.-</ecNumber>
    </submittedName>
</protein>
<feature type="domain" description="TarS C-terminal" evidence="3">
    <location>
        <begin position="355"/>
        <end position="488"/>
    </location>
</feature>
<evidence type="ECO:0000259" key="3">
    <source>
        <dbReference type="Pfam" id="PF18674"/>
    </source>
</evidence>
<keyword evidence="6" id="KW-0328">Glycosyltransferase</keyword>
<gene>
    <name evidence="6" type="ORF">ERS140147_00347</name>
</gene>
<dbReference type="AlphaFoldDB" id="A0A077UF25"/>
<feature type="domain" description="Glycosyltransferase 2-like" evidence="2">
    <location>
        <begin position="5"/>
        <end position="133"/>
    </location>
</feature>
<keyword evidence="6" id="KW-0808">Transferase</keyword>